<accession>A0A1T4KP43</accession>
<dbReference type="EMBL" id="FUXE01000001">
    <property type="protein sequence ID" value="SJZ44179.1"/>
    <property type="molecule type" value="Genomic_DNA"/>
</dbReference>
<evidence type="ECO:0000313" key="3">
    <source>
        <dbReference type="Proteomes" id="UP000190121"/>
    </source>
</evidence>
<reference evidence="3" key="1">
    <citation type="submission" date="2017-02" db="EMBL/GenBank/DDBJ databases">
        <authorList>
            <person name="Varghese N."/>
            <person name="Submissions S."/>
        </authorList>
    </citation>
    <scope>NUCLEOTIDE SEQUENCE [LARGE SCALE GENOMIC DNA]</scope>
    <source>
        <strain evidence="3">ATCC 51356</strain>
    </source>
</reference>
<sequence length="999" mass="115139">MQYSSNFLHALAQRVLSGPTDQLYEHCFVFPSHRAGVFFKYYISQGLQKPAFSPKIITIEELVLQFSGLKQVGKTYLLCTLLEELYRLRQQENPEYSLEKGTVVMDHFERILRDFNDIDLFLAPADKIFRNMSHLDELTSIDYLSDEQRATIVQFWGTIPTTICHKASHLEGEFCSILTEMELLYNRFRDRLLAEGTGYQGMMARKIVEMEEKLFEEQLTAFLQKKIKHITIAGLYQITPAERLFLQRLKRYPAHLNMKFIWEELPYSAHARLTENEWTKIIGNALDENKNSLGGEVLKLDTPLSSPEIEIVKTSSDIGRSRVVPELLKEIEKLDAKAISDLRCAVVLPQEKALVPLLESIKSVEENINITMGYPLSNTSTAIWVRRFIDLHLNIRSQGAKVLLPAKSLKVLLRHPMTRLLLTSEQVDALESLLKNSFYYIDFELIREQEKGEKDTSVLSMLSPKDRGIDLLYTLRELLETLGQKLYRNLPEEEEALLHFTQLEIEFTQSYASIVVQLINILEPLQEYITLGVATRLLRQLVEGEKTSFEGEPLLGLQVMGFLESRLINFDYLIIPDANEGLLPRGKSSAAFGYIPNALRVGYGLPTYRFNDYIESYHFYRLISRARRVYFVIGSSQDYEPSRYLRQIRYLLGYPLRERTVQISLTDSHTPPISIPKSADLIRRLASYTGEATPKLPALSASSIYDFAQCPLRFYFKYLCAIGDLEKDEDFLNAGKFGSIVHNTMQRLYRPFEGKKLNRQEIEHYLDPKGGLHTVESIIRKEYAAIVLNKEQPSAHDIEGIHEVYCRMIRKYVSAILIHDKEYEELTYLASEHPFLFSLPLNNGLNVRIKGFIDRVDRVDGVTRIIDYKTGSDKGSFPTLSSLFFPTAKEKASKAIPQLLLYAYYWYAYQDASRPILPTLYSLKELSKNPILPIPPLELKERPKGETEINDFRIEELALPFVEELKRCLENLFDPSQDFCQTSVSDFCIYCPYKDICGR</sequence>
<dbReference type="Pfam" id="PF12705">
    <property type="entry name" value="PDDEXK_1"/>
    <property type="match status" value="1"/>
</dbReference>
<dbReference type="OrthoDB" id="9762792at2"/>
<dbReference type="SUPFAM" id="SSF52540">
    <property type="entry name" value="P-loop containing nucleoside triphosphate hydrolases"/>
    <property type="match status" value="1"/>
</dbReference>
<dbReference type="STRING" id="29524.SAMN02745171_00130"/>
<dbReference type="InterPro" id="IPR011604">
    <property type="entry name" value="PDDEXK-like_dom_sf"/>
</dbReference>
<dbReference type="RefSeq" id="WP_078736098.1">
    <property type="nucleotide sequence ID" value="NZ_FUXE01000001.1"/>
</dbReference>
<dbReference type="InterPro" id="IPR027417">
    <property type="entry name" value="P-loop_NTPase"/>
</dbReference>
<protein>
    <submittedName>
        <fullName evidence="2">PD-(D/E)XK nuclease superfamily protein</fullName>
    </submittedName>
</protein>
<name>A0A1T4KP43_9PORP</name>
<proteinExistence type="predicted"/>
<evidence type="ECO:0000259" key="1">
    <source>
        <dbReference type="Pfam" id="PF12705"/>
    </source>
</evidence>
<dbReference type="AlphaFoldDB" id="A0A1T4KP43"/>
<gene>
    <name evidence="2" type="ORF">SAMN02745171_00130</name>
</gene>
<organism evidence="2 3">
    <name type="scientific">Porphyromonas circumdentaria</name>
    <dbReference type="NCBI Taxonomy" id="29524"/>
    <lineage>
        <taxon>Bacteria</taxon>
        <taxon>Pseudomonadati</taxon>
        <taxon>Bacteroidota</taxon>
        <taxon>Bacteroidia</taxon>
        <taxon>Bacteroidales</taxon>
        <taxon>Porphyromonadaceae</taxon>
        <taxon>Porphyromonas</taxon>
    </lineage>
</organism>
<feature type="domain" description="PD-(D/E)XK endonuclease-like" evidence="1">
    <location>
        <begin position="699"/>
        <end position="997"/>
    </location>
</feature>
<dbReference type="InterPro" id="IPR038726">
    <property type="entry name" value="PDDEXK_AddAB-type"/>
</dbReference>
<dbReference type="InterPro" id="IPR011335">
    <property type="entry name" value="Restrct_endonuc-II-like"/>
</dbReference>
<keyword evidence="3" id="KW-1185">Reference proteome</keyword>
<dbReference type="Proteomes" id="UP000190121">
    <property type="component" value="Unassembled WGS sequence"/>
</dbReference>
<dbReference type="Gene3D" id="3.90.320.10">
    <property type="match status" value="1"/>
</dbReference>
<dbReference type="SUPFAM" id="SSF52980">
    <property type="entry name" value="Restriction endonuclease-like"/>
    <property type="match status" value="1"/>
</dbReference>
<evidence type="ECO:0000313" key="2">
    <source>
        <dbReference type="EMBL" id="SJZ44179.1"/>
    </source>
</evidence>